<dbReference type="GO" id="GO:0005886">
    <property type="term" value="C:plasma membrane"/>
    <property type="evidence" value="ECO:0007669"/>
    <property type="project" value="UniProtKB-SubCell"/>
</dbReference>
<dbReference type="EC" id="2.4.99.23" evidence="10"/>
<keyword evidence="7" id="KW-0448">Lipopolysaccharide biosynthesis</keyword>
<name>A0A0S4PRY8_9HELI</name>
<dbReference type="CDD" id="cd03789">
    <property type="entry name" value="GT9_LPS_heptosyltransferase"/>
    <property type="match status" value="1"/>
</dbReference>
<evidence type="ECO:0000313" key="15">
    <source>
        <dbReference type="Proteomes" id="UP000064525"/>
    </source>
</evidence>
<dbReference type="InterPro" id="IPR011908">
    <property type="entry name" value="LipoPS_heptosylTferase-I"/>
</dbReference>
<organism evidence="14 15">
    <name type="scientific">Helicobacter typhlonius</name>
    <dbReference type="NCBI Taxonomy" id="76936"/>
    <lineage>
        <taxon>Bacteria</taxon>
        <taxon>Pseudomonadati</taxon>
        <taxon>Campylobacterota</taxon>
        <taxon>Epsilonproteobacteria</taxon>
        <taxon>Campylobacterales</taxon>
        <taxon>Helicobacteraceae</taxon>
        <taxon>Helicobacter</taxon>
    </lineage>
</organism>
<evidence type="ECO:0000256" key="8">
    <source>
        <dbReference type="ARBA" id="ARBA00023136"/>
    </source>
</evidence>
<dbReference type="Gene3D" id="3.40.50.2000">
    <property type="entry name" value="Glycogen Phosphorylase B"/>
    <property type="match status" value="2"/>
</dbReference>
<evidence type="ECO:0000256" key="3">
    <source>
        <dbReference type="ARBA" id="ARBA00022475"/>
    </source>
</evidence>
<dbReference type="InterPro" id="IPR051199">
    <property type="entry name" value="LPS_LOS_Heptosyltrfase"/>
</dbReference>
<gene>
    <name evidence="14" type="ORF">BN2458_PEG0204</name>
</gene>
<evidence type="ECO:0000256" key="7">
    <source>
        <dbReference type="ARBA" id="ARBA00022985"/>
    </source>
</evidence>
<comment type="catalytic activity">
    <reaction evidence="13">
        <text>an alpha-Kdo-(2-&gt;4)-alpha-Kdo-(2-&gt;6)-lipid A + ADP-L-glycero-beta-D-manno-heptose = an L-alpha-D-Hep-(1-&gt;5)-[alpha-Kdo-(2-&gt;4)]-alpha-Kdo-(2-&gt;6)-lipid A + ADP + H(+)</text>
        <dbReference type="Rhea" id="RHEA:74067"/>
        <dbReference type="ChEBI" id="CHEBI:15378"/>
        <dbReference type="ChEBI" id="CHEBI:61506"/>
        <dbReference type="ChEBI" id="CHEBI:176431"/>
        <dbReference type="ChEBI" id="CHEBI:193068"/>
        <dbReference type="ChEBI" id="CHEBI:456216"/>
        <dbReference type="EC" id="2.4.99.23"/>
    </reaction>
</comment>
<evidence type="ECO:0000256" key="10">
    <source>
        <dbReference type="ARBA" id="ARBA00044041"/>
    </source>
</evidence>
<keyword evidence="8" id="KW-0472">Membrane</keyword>
<dbReference type="SUPFAM" id="SSF53756">
    <property type="entry name" value="UDP-Glycosyltransferase/glycogen phosphorylase"/>
    <property type="match status" value="1"/>
</dbReference>
<dbReference type="Proteomes" id="UP000064525">
    <property type="component" value="Chromosome I"/>
</dbReference>
<keyword evidence="6 14" id="KW-0808">Transferase</keyword>
<proteinExistence type="inferred from homology"/>
<evidence type="ECO:0000256" key="11">
    <source>
        <dbReference type="ARBA" id="ARBA00044190"/>
    </source>
</evidence>
<dbReference type="NCBIfam" id="TIGR02193">
    <property type="entry name" value="heptsyl_trn_I"/>
    <property type="match status" value="1"/>
</dbReference>
<dbReference type="PANTHER" id="PTHR30160">
    <property type="entry name" value="TETRAACYLDISACCHARIDE 4'-KINASE-RELATED"/>
    <property type="match status" value="1"/>
</dbReference>
<keyword evidence="4" id="KW-0997">Cell inner membrane</keyword>
<evidence type="ECO:0000256" key="12">
    <source>
        <dbReference type="ARBA" id="ARBA00044330"/>
    </source>
</evidence>
<evidence type="ECO:0000256" key="6">
    <source>
        <dbReference type="ARBA" id="ARBA00022679"/>
    </source>
</evidence>
<sequence length="365" mass="40277">MKAQNASINIAILRLSSLGDVIVGACVLPFVRAHLSEKYPQGVRLHWIVDSTFGAVLEDSPCIDNLISIPLKNGGIKAIPHIMAQLQNLEPFDILIDMQGLIKSALCGMMSKKSAFWGFAWDSIKEPLASLCYTHKVHISYSEHILKRNLTLVNAALEIKEESKDIFYANRAQAFGVSKQAREQVESILAEASVQNGVNGANKGDCINILLVLEASLESKSYPVDLFIEVIREFLESHPLARILLIQHGTDKAQRIKEHFKADNQVVLLPPISMGALKALMQEVNLVIGGDTGVTHLAWAMQRASLTLYGNTPPQRFALNSPINRFLCGSENPNYKKDDFSIARIAPHTICACAREILDTARITK</sequence>
<accession>A0A0S4PRY8</accession>
<dbReference type="GO" id="GO:0008713">
    <property type="term" value="F:ADP-heptose-lipopolysaccharide heptosyltransferase activity"/>
    <property type="evidence" value="ECO:0007669"/>
    <property type="project" value="TreeGrafter"/>
</dbReference>
<comment type="similarity">
    <text evidence="9">Belongs to the glycosyltransferase 9 family.</text>
</comment>
<evidence type="ECO:0000256" key="1">
    <source>
        <dbReference type="ARBA" id="ARBA00004515"/>
    </source>
</evidence>
<keyword evidence="5 14" id="KW-0328">Glycosyltransferase</keyword>
<keyword evidence="3" id="KW-1003">Cell membrane</keyword>
<dbReference type="RefSeq" id="WP_231944809.1">
    <property type="nucleotide sequence ID" value="NZ_CAJTQN010000011.1"/>
</dbReference>
<comment type="pathway">
    <text evidence="2">Bacterial outer membrane biogenesis; LPS core biosynthesis.</text>
</comment>
<dbReference type="GeneID" id="78150550"/>
<evidence type="ECO:0000256" key="13">
    <source>
        <dbReference type="ARBA" id="ARBA00049201"/>
    </source>
</evidence>
<dbReference type="EMBL" id="LN907858">
    <property type="protein sequence ID" value="CUU39091.1"/>
    <property type="molecule type" value="Genomic_DNA"/>
</dbReference>
<dbReference type="PANTHER" id="PTHR30160:SF19">
    <property type="entry name" value="LIPOPOLYSACCHARIDE HEPTOSYLTRANSFERASE 1"/>
    <property type="match status" value="1"/>
</dbReference>
<protein>
    <recommendedName>
        <fullName evidence="11">Lipopolysaccharide heptosyltransferase 1</fullName>
        <ecNumber evidence="10">2.4.99.23</ecNumber>
    </recommendedName>
    <alternativeName>
        <fullName evidence="12">ADP-heptose:lipopolysaccharide heptosyltransferase I</fullName>
    </alternativeName>
</protein>
<evidence type="ECO:0000256" key="9">
    <source>
        <dbReference type="ARBA" id="ARBA00043995"/>
    </source>
</evidence>
<dbReference type="GO" id="GO:0009244">
    <property type="term" value="P:lipopolysaccharide core region biosynthetic process"/>
    <property type="evidence" value="ECO:0007669"/>
    <property type="project" value="InterPro"/>
</dbReference>
<dbReference type="GO" id="GO:0005829">
    <property type="term" value="C:cytosol"/>
    <property type="evidence" value="ECO:0007669"/>
    <property type="project" value="TreeGrafter"/>
</dbReference>
<evidence type="ECO:0000256" key="2">
    <source>
        <dbReference type="ARBA" id="ARBA00004713"/>
    </source>
</evidence>
<evidence type="ECO:0000313" key="14">
    <source>
        <dbReference type="EMBL" id="CUU39091.1"/>
    </source>
</evidence>
<evidence type="ECO:0000256" key="5">
    <source>
        <dbReference type="ARBA" id="ARBA00022676"/>
    </source>
</evidence>
<reference evidence="15" key="1">
    <citation type="submission" date="2015-11" db="EMBL/GenBank/DDBJ databases">
        <authorList>
            <person name="Anvar S.Y."/>
        </authorList>
    </citation>
    <scope>NUCLEOTIDE SEQUENCE [LARGE SCALE GENOMIC DNA]</scope>
</reference>
<dbReference type="PATRIC" id="fig|76936.10.peg.199"/>
<dbReference type="InterPro" id="IPR002201">
    <property type="entry name" value="Glyco_trans_9"/>
</dbReference>
<comment type="subcellular location">
    <subcellularLocation>
        <location evidence="1">Cell inner membrane</location>
        <topology evidence="1">Peripheral membrane protein</topology>
        <orientation evidence="1">Cytoplasmic side</orientation>
    </subcellularLocation>
</comment>
<dbReference type="Pfam" id="PF01075">
    <property type="entry name" value="Glyco_transf_9"/>
    <property type="match status" value="1"/>
</dbReference>
<dbReference type="KEGG" id="hty:BN2458_PEG0204"/>
<evidence type="ECO:0000256" key="4">
    <source>
        <dbReference type="ARBA" id="ARBA00022519"/>
    </source>
</evidence>
<dbReference type="AlphaFoldDB" id="A0A0S4PRY8"/>